<dbReference type="EMBL" id="BAUT01000065">
    <property type="protein sequence ID" value="GAE27788.1"/>
    <property type="molecule type" value="Genomic_DNA"/>
</dbReference>
<dbReference type="RefSeq" id="WP_034749547.1">
    <property type="nucleotide sequence ID" value="NZ_BAUT01000065.1"/>
</dbReference>
<evidence type="ECO:0000313" key="1">
    <source>
        <dbReference type="EMBL" id="GAE27788.1"/>
    </source>
</evidence>
<dbReference type="Proteomes" id="UP000018890">
    <property type="component" value="Unassembled WGS sequence"/>
</dbReference>
<evidence type="ECO:0008006" key="3">
    <source>
        <dbReference type="Google" id="ProtNLM"/>
    </source>
</evidence>
<reference evidence="1" key="1">
    <citation type="journal article" date="2014" name="Genome Announc.">
        <title>Draft Genome Sequences of Three Alkaliphilic Bacillus Strains, Bacillus wakoensis JCM 9140T, Bacillus akibai JCM 9157T, and Bacillus hemicellulosilyticus JCM 9152T.</title>
        <authorList>
            <person name="Yuki M."/>
            <person name="Oshima K."/>
            <person name="Suda W."/>
            <person name="Oshida Y."/>
            <person name="Kitamura K."/>
            <person name="Iida T."/>
            <person name="Hattori M."/>
            <person name="Ohkuma M."/>
        </authorList>
    </citation>
    <scope>NUCLEOTIDE SEQUENCE [LARGE SCALE GENOMIC DNA]</scope>
    <source>
        <strain evidence="1">JCM 9140</strain>
    </source>
</reference>
<dbReference type="AlphaFoldDB" id="W4Q7V8"/>
<organism evidence="1 2">
    <name type="scientific">Halalkalibacter wakoensis JCM 9140</name>
    <dbReference type="NCBI Taxonomy" id="1236970"/>
    <lineage>
        <taxon>Bacteria</taxon>
        <taxon>Bacillati</taxon>
        <taxon>Bacillota</taxon>
        <taxon>Bacilli</taxon>
        <taxon>Bacillales</taxon>
        <taxon>Bacillaceae</taxon>
        <taxon>Halalkalibacter</taxon>
    </lineage>
</organism>
<sequence>MVKKGIEFLVVLFFLGACGDSSNENQHYYFSATSAHWKANMSVLLPPPPDHNFELEITFVYTGKEKESGQVVTYNHILEWHDLKHASISSESDFLPDAENPKQVTLYDTHFLGAYEIGQRWITEVVWYEEGEERKEELIFEQVD</sequence>
<dbReference type="PROSITE" id="PS51257">
    <property type="entry name" value="PROKAR_LIPOPROTEIN"/>
    <property type="match status" value="1"/>
</dbReference>
<keyword evidence="2" id="KW-1185">Reference proteome</keyword>
<evidence type="ECO:0000313" key="2">
    <source>
        <dbReference type="Proteomes" id="UP000018890"/>
    </source>
</evidence>
<gene>
    <name evidence="1" type="ORF">JCM9140_3947</name>
</gene>
<comment type="caution">
    <text evidence="1">The sequence shown here is derived from an EMBL/GenBank/DDBJ whole genome shotgun (WGS) entry which is preliminary data.</text>
</comment>
<name>W4Q7V8_9BACI</name>
<accession>W4Q7V8</accession>
<dbReference type="OrthoDB" id="2880071at2"/>
<proteinExistence type="predicted"/>
<protein>
    <recommendedName>
        <fullName evidence="3">Lipoprotein</fullName>
    </recommendedName>
</protein>